<gene>
    <name evidence="1" type="ORF">B0T15DRAFT_513134</name>
</gene>
<proteinExistence type="predicted"/>
<reference evidence="1" key="1">
    <citation type="journal article" date="2023" name="Mol. Phylogenet. Evol.">
        <title>Genome-scale phylogeny and comparative genomics of the fungal order Sordariales.</title>
        <authorList>
            <person name="Hensen N."/>
            <person name="Bonometti L."/>
            <person name="Westerberg I."/>
            <person name="Brannstrom I.O."/>
            <person name="Guillou S."/>
            <person name="Cros-Aarteil S."/>
            <person name="Calhoun S."/>
            <person name="Haridas S."/>
            <person name="Kuo A."/>
            <person name="Mondo S."/>
            <person name="Pangilinan J."/>
            <person name="Riley R."/>
            <person name="LaButti K."/>
            <person name="Andreopoulos B."/>
            <person name="Lipzen A."/>
            <person name="Chen C."/>
            <person name="Yan M."/>
            <person name="Daum C."/>
            <person name="Ng V."/>
            <person name="Clum A."/>
            <person name="Steindorff A."/>
            <person name="Ohm R.A."/>
            <person name="Martin F."/>
            <person name="Silar P."/>
            <person name="Natvig D.O."/>
            <person name="Lalanne C."/>
            <person name="Gautier V."/>
            <person name="Ament-Velasquez S.L."/>
            <person name="Kruys A."/>
            <person name="Hutchinson M.I."/>
            <person name="Powell A.J."/>
            <person name="Barry K."/>
            <person name="Miller A.N."/>
            <person name="Grigoriev I.V."/>
            <person name="Debuchy R."/>
            <person name="Gladieux P."/>
            <person name="Hiltunen Thoren M."/>
            <person name="Johannesson H."/>
        </authorList>
    </citation>
    <scope>NUCLEOTIDE SEQUENCE</scope>
    <source>
        <strain evidence="1">CBS 333.67</strain>
    </source>
</reference>
<reference evidence="1" key="2">
    <citation type="submission" date="2023-06" db="EMBL/GenBank/DDBJ databases">
        <authorList>
            <consortium name="Lawrence Berkeley National Laboratory"/>
            <person name="Mondo S.J."/>
            <person name="Hensen N."/>
            <person name="Bonometti L."/>
            <person name="Westerberg I."/>
            <person name="Brannstrom I.O."/>
            <person name="Guillou S."/>
            <person name="Cros-Aarteil S."/>
            <person name="Calhoun S."/>
            <person name="Haridas S."/>
            <person name="Kuo A."/>
            <person name="Pangilinan J."/>
            <person name="Riley R."/>
            <person name="Labutti K."/>
            <person name="Andreopoulos B."/>
            <person name="Lipzen A."/>
            <person name="Chen C."/>
            <person name="Yanf M."/>
            <person name="Daum C."/>
            <person name="Ng V."/>
            <person name="Clum A."/>
            <person name="Steindorff A."/>
            <person name="Ohm R."/>
            <person name="Martin F."/>
            <person name="Silar P."/>
            <person name="Natvig D."/>
            <person name="Lalanne C."/>
            <person name="Gautier V."/>
            <person name="Ament-Velasquez S.L."/>
            <person name="Kruys A."/>
            <person name="Hutchinson M.I."/>
            <person name="Powell A.J."/>
            <person name="Barry K."/>
            <person name="Miller A.N."/>
            <person name="Grigoriev I.V."/>
            <person name="Debuchy R."/>
            <person name="Gladieux P."/>
            <person name="Thoren M.H."/>
            <person name="Johannesson H."/>
        </authorList>
    </citation>
    <scope>NUCLEOTIDE SEQUENCE</scope>
    <source>
        <strain evidence="1">CBS 333.67</strain>
    </source>
</reference>
<evidence type="ECO:0000313" key="1">
    <source>
        <dbReference type="EMBL" id="KAK3302906.1"/>
    </source>
</evidence>
<sequence>MSLPRGLPVALLDKLYAYLEPDDLFALCQSFGKLDAEALEHIGSRYFGELELLVTSDGLSALESVAAHPVLCNFVREVWITAAMFEKLASHNVDPTVTEDLRRKELGSTDKGIPQVTLEARRRYGQYLAAMMDHRNLIETPALRRLSGEEWASIHNSAGLASLTELHLWIRTPKPYLAEADTIYDHVVRIVISAAPNLEVLVFSQSPHFDAVEEAEWARMRRHESFKVSGIVQDPEKERRERESLDMWRDMLCFIRDNLKGLTYLELRLLQTEYTDRIGKGFLHFVDTYNGPDGEDKLSARADTTQVFVAASTRIPVSDWIDRLDLVSFDGKE</sequence>
<comment type="caution">
    <text evidence="1">The sequence shown here is derived from an EMBL/GenBank/DDBJ whole genome shotgun (WGS) entry which is preliminary data.</text>
</comment>
<dbReference type="RefSeq" id="XP_062718686.1">
    <property type="nucleotide sequence ID" value="XM_062868024.1"/>
</dbReference>
<dbReference type="GeneID" id="87886853"/>
<accession>A0AAJ0GMZ5</accession>
<dbReference type="Proteomes" id="UP001273166">
    <property type="component" value="Unassembled WGS sequence"/>
</dbReference>
<dbReference type="EMBL" id="JAUDZG010000006">
    <property type="protein sequence ID" value="KAK3302906.1"/>
    <property type="molecule type" value="Genomic_DNA"/>
</dbReference>
<protein>
    <recommendedName>
        <fullName evidence="3">F-box domain-containing protein</fullName>
    </recommendedName>
</protein>
<organism evidence="1 2">
    <name type="scientific">Chaetomium strumarium</name>
    <dbReference type="NCBI Taxonomy" id="1170767"/>
    <lineage>
        <taxon>Eukaryota</taxon>
        <taxon>Fungi</taxon>
        <taxon>Dikarya</taxon>
        <taxon>Ascomycota</taxon>
        <taxon>Pezizomycotina</taxon>
        <taxon>Sordariomycetes</taxon>
        <taxon>Sordariomycetidae</taxon>
        <taxon>Sordariales</taxon>
        <taxon>Chaetomiaceae</taxon>
        <taxon>Chaetomium</taxon>
    </lineage>
</organism>
<dbReference type="AlphaFoldDB" id="A0AAJ0GMZ5"/>
<keyword evidence="2" id="KW-1185">Reference proteome</keyword>
<evidence type="ECO:0000313" key="2">
    <source>
        <dbReference type="Proteomes" id="UP001273166"/>
    </source>
</evidence>
<evidence type="ECO:0008006" key="3">
    <source>
        <dbReference type="Google" id="ProtNLM"/>
    </source>
</evidence>
<name>A0AAJ0GMZ5_9PEZI</name>